<keyword evidence="8" id="KW-1003">Cell membrane</keyword>
<keyword evidence="2 8" id="KW-0813">Transport</keyword>
<evidence type="ECO:0000259" key="9">
    <source>
        <dbReference type="Pfam" id="PF01794"/>
    </source>
</evidence>
<keyword evidence="5 8" id="KW-1133">Transmembrane helix</keyword>
<feature type="transmembrane region" description="Helical" evidence="8">
    <location>
        <begin position="12"/>
        <end position="33"/>
    </location>
</feature>
<keyword evidence="8" id="KW-0249">Electron transport</keyword>
<proteinExistence type="inferred from homology"/>
<keyword evidence="4 8" id="KW-0812">Transmembrane</keyword>
<feature type="transmembrane region" description="Helical" evidence="8">
    <location>
        <begin position="121"/>
        <end position="142"/>
    </location>
</feature>
<keyword evidence="8" id="KW-0479">Metal-binding</keyword>
<comment type="subcellular location">
    <subcellularLocation>
        <location evidence="8">Cell membrane</location>
        <topology evidence="8">Multi-pass membrane protein</topology>
    </subcellularLocation>
    <subcellularLocation>
        <location evidence="1">Membrane</location>
        <topology evidence="1">Multi-pass membrane protein</topology>
    </subcellularLocation>
</comment>
<keyword evidence="8" id="KW-0288">FMN</keyword>
<sequence length="214" mass="24298">MVSRPTPDRIIRLVKPALFAACLLPFVLLVWRTLDGSIGPNPVEAITHDTGDWALRLLLATLAVTPLRRLTGWTWMVRLRRMLGLYAFFYAALHFITYLWLDQFFDWQAIFADIAKRPYITVGFAALVLMVPLVVTSTKGWLRRLGPRWKRLHRLVYAIGVLAVLHYLWLVKADLLEPAIYAGVLAVLLAARLPWGGWERRLAGSGRRGVSAAR</sequence>
<dbReference type="HAMAP" id="MF_01207">
    <property type="entry name" value="MsrQ"/>
    <property type="match status" value="1"/>
</dbReference>
<evidence type="ECO:0000256" key="4">
    <source>
        <dbReference type="ARBA" id="ARBA00022692"/>
    </source>
</evidence>
<protein>
    <recommendedName>
        <fullName evidence="8">Protein-methionine-sulfoxide reductase heme-binding subunit MsrQ</fullName>
    </recommendedName>
    <alternativeName>
        <fullName evidence="8">Flavocytochrome MsrQ</fullName>
    </alternativeName>
</protein>
<evidence type="ECO:0000256" key="7">
    <source>
        <dbReference type="ARBA" id="ARBA00023136"/>
    </source>
</evidence>
<evidence type="ECO:0000256" key="1">
    <source>
        <dbReference type="ARBA" id="ARBA00004141"/>
    </source>
</evidence>
<evidence type="ECO:0000256" key="5">
    <source>
        <dbReference type="ARBA" id="ARBA00022989"/>
    </source>
</evidence>
<keyword evidence="3 8" id="KW-0349">Heme</keyword>
<evidence type="ECO:0000313" key="10">
    <source>
        <dbReference type="EMBL" id="MBK1631318.1"/>
    </source>
</evidence>
<comment type="caution">
    <text evidence="10">The sequence shown here is derived from an EMBL/GenBank/DDBJ whole genome shotgun (WGS) entry which is preliminary data.</text>
</comment>
<comment type="similarity">
    <text evidence="8">Belongs to the MsrQ family.</text>
</comment>
<feature type="transmembrane region" description="Helical" evidence="8">
    <location>
        <begin position="53"/>
        <end position="71"/>
    </location>
</feature>
<dbReference type="EMBL" id="NRRV01000024">
    <property type="protein sequence ID" value="MBK1631318.1"/>
    <property type="molecule type" value="Genomic_DNA"/>
</dbReference>
<dbReference type="PANTHER" id="PTHR36964:SF1">
    <property type="entry name" value="PROTEIN-METHIONINE-SULFOXIDE REDUCTASE HEME-BINDING SUBUNIT MSRQ"/>
    <property type="match status" value="1"/>
</dbReference>
<comment type="cofactor">
    <cofactor evidence="8">
        <name>heme b</name>
        <dbReference type="ChEBI" id="CHEBI:60344"/>
    </cofactor>
    <text evidence="8">Binds 1 heme b (iron(II)-protoporphyrin IX) group per subunit.</text>
</comment>
<evidence type="ECO:0000256" key="2">
    <source>
        <dbReference type="ARBA" id="ARBA00022448"/>
    </source>
</evidence>
<dbReference type="Proteomes" id="UP000748752">
    <property type="component" value="Unassembled WGS sequence"/>
</dbReference>
<keyword evidence="8" id="KW-0285">Flavoprotein</keyword>
<dbReference type="InterPro" id="IPR022837">
    <property type="entry name" value="MsrQ-like"/>
</dbReference>
<gene>
    <name evidence="8" type="primary">msrQ</name>
    <name evidence="10" type="ORF">CKO31_11325</name>
</gene>
<dbReference type="Pfam" id="PF01794">
    <property type="entry name" value="Ferric_reduct"/>
    <property type="match status" value="1"/>
</dbReference>
<comment type="cofactor">
    <cofactor evidence="8">
        <name>FMN</name>
        <dbReference type="ChEBI" id="CHEBI:58210"/>
    </cofactor>
    <text evidence="8">Binds 1 FMN per subunit.</text>
</comment>
<dbReference type="InterPro" id="IPR013130">
    <property type="entry name" value="Fe3_Rdtase_TM_dom"/>
</dbReference>
<evidence type="ECO:0000256" key="8">
    <source>
        <dbReference type="HAMAP-Rule" id="MF_01207"/>
    </source>
</evidence>
<comment type="subunit">
    <text evidence="8">Heterodimer of a catalytic subunit (MsrP) and a heme-binding subunit (MsrQ).</text>
</comment>
<evidence type="ECO:0000313" key="11">
    <source>
        <dbReference type="Proteomes" id="UP000748752"/>
    </source>
</evidence>
<organism evidence="10 11">
    <name type="scientific">Thiohalocapsa halophila</name>
    <dbReference type="NCBI Taxonomy" id="69359"/>
    <lineage>
        <taxon>Bacteria</taxon>
        <taxon>Pseudomonadati</taxon>
        <taxon>Pseudomonadota</taxon>
        <taxon>Gammaproteobacteria</taxon>
        <taxon>Chromatiales</taxon>
        <taxon>Chromatiaceae</taxon>
        <taxon>Thiohalocapsa</taxon>
    </lineage>
</organism>
<keyword evidence="6 8" id="KW-0408">Iron</keyword>
<feature type="transmembrane region" description="Helical" evidence="8">
    <location>
        <begin position="179"/>
        <end position="198"/>
    </location>
</feature>
<feature type="transmembrane region" description="Helical" evidence="8">
    <location>
        <begin position="154"/>
        <end position="173"/>
    </location>
</feature>
<reference evidence="10 11" key="1">
    <citation type="journal article" date="2020" name="Microorganisms">
        <title>Osmotic Adaptation and Compatible Solute Biosynthesis of Phototrophic Bacteria as Revealed from Genome Analyses.</title>
        <authorList>
            <person name="Imhoff J.F."/>
            <person name="Rahn T."/>
            <person name="Kunzel S."/>
            <person name="Keller A."/>
            <person name="Neulinger S.C."/>
        </authorList>
    </citation>
    <scope>NUCLEOTIDE SEQUENCE [LARGE SCALE GENOMIC DNA]</scope>
    <source>
        <strain evidence="10 11">DSM 6210</strain>
    </source>
</reference>
<comment type="function">
    <text evidence="8">Part of the MsrPQ system that repairs oxidized periplasmic proteins containing methionine sulfoxide residues (Met-O), using respiratory chain electrons. Thus protects these proteins from oxidative-stress damage caused by reactive species of oxygen and chlorine generated by the host defense mechanisms. MsrPQ is essential for the maintenance of envelope integrity under bleach stress, rescuing a wide series of structurally unrelated periplasmic proteins from methionine oxidation. MsrQ provides electrons for reduction to the reductase catalytic subunit MsrP, using the quinone pool of the respiratory chain.</text>
</comment>
<keyword evidence="7 8" id="KW-0472">Membrane</keyword>
<evidence type="ECO:0000256" key="6">
    <source>
        <dbReference type="ARBA" id="ARBA00023004"/>
    </source>
</evidence>
<evidence type="ECO:0000256" key="3">
    <source>
        <dbReference type="ARBA" id="ARBA00022617"/>
    </source>
</evidence>
<keyword evidence="11" id="KW-1185">Reference proteome</keyword>
<feature type="transmembrane region" description="Helical" evidence="8">
    <location>
        <begin position="83"/>
        <end position="101"/>
    </location>
</feature>
<name>A0ABS1CHY6_9GAMM</name>
<feature type="domain" description="Ferric oxidoreductase" evidence="9">
    <location>
        <begin position="50"/>
        <end position="164"/>
    </location>
</feature>
<dbReference type="PANTHER" id="PTHR36964">
    <property type="entry name" value="PROTEIN-METHIONINE-SULFOXIDE REDUCTASE HEME-BINDING SUBUNIT MSRQ"/>
    <property type="match status" value="1"/>
</dbReference>
<accession>A0ABS1CHY6</accession>